<dbReference type="AlphaFoldDB" id="A0A4D4NA70"/>
<protein>
    <submittedName>
        <fullName evidence="2">Uncharacterized protein</fullName>
    </submittedName>
</protein>
<feature type="compositionally biased region" description="Polar residues" evidence="1">
    <location>
        <begin position="36"/>
        <end position="45"/>
    </location>
</feature>
<evidence type="ECO:0000313" key="2">
    <source>
        <dbReference type="EMBL" id="GDY80409.1"/>
    </source>
</evidence>
<evidence type="ECO:0000313" key="3">
    <source>
        <dbReference type="Proteomes" id="UP000299211"/>
    </source>
</evidence>
<feature type="region of interest" description="Disordered" evidence="1">
    <location>
        <begin position="25"/>
        <end position="54"/>
    </location>
</feature>
<name>A0A4D4NA70_STRAX</name>
<dbReference type="EMBL" id="BJHY01000002">
    <property type="protein sequence ID" value="GDY80409.1"/>
    <property type="molecule type" value="Genomic_DNA"/>
</dbReference>
<accession>A0A4D4NA70</accession>
<organism evidence="2 3">
    <name type="scientific">Streptomyces avermitilis</name>
    <dbReference type="NCBI Taxonomy" id="33903"/>
    <lineage>
        <taxon>Bacteria</taxon>
        <taxon>Bacillati</taxon>
        <taxon>Actinomycetota</taxon>
        <taxon>Actinomycetes</taxon>
        <taxon>Kitasatosporales</taxon>
        <taxon>Streptomycetaceae</taxon>
        <taxon>Streptomyces</taxon>
    </lineage>
</organism>
<comment type="caution">
    <text evidence="2">The sequence shown here is derived from an EMBL/GenBank/DDBJ whole genome shotgun (WGS) entry which is preliminary data.</text>
</comment>
<proteinExistence type="predicted"/>
<dbReference type="Proteomes" id="UP000299211">
    <property type="component" value="Unassembled WGS sequence"/>
</dbReference>
<sequence length="146" mass="15721">MLHEALTLLREQGALLTRLSEALGTHHATGRRRQSEASAHASTARGSLRSPCPAASGIPAVPAVRLRTARRRRSCGGSADADRPAARNITDITQIREAAEATKVSEATEATEAGRLRRLRRPRRRCSLTWRGSARSRSVICTGGSC</sequence>
<reference evidence="2 3" key="1">
    <citation type="submission" date="2019-04" db="EMBL/GenBank/DDBJ databases">
        <title>Draft genome sequences of Streptomyces avermitilis ATCC 31267.</title>
        <authorList>
            <person name="Komaki H."/>
            <person name="Tamura T."/>
            <person name="Hosoyama A."/>
        </authorList>
    </citation>
    <scope>NUCLEOTIDE SEQUENCE [LARGE SCALE GENOMIC DNA]</scope>
    <source>
        <strain evidence="2 3">ATCC 31267</strain>
    </source>
</reference>
<evidence type="ECO:0000256" key="1">
    <source>
        <dbReference type="SAM" id="MobiDB-lite"/>
    </source>
</evidence>
<gene>
    <name evidence="2" type="ORF">SAV31267_098940</name>
</gene>